<dbReference type="InterPro" id="IPR052897">
    <property type="entry name" value="Sec-Metab_Biosynth_Hydrolase"/>
</dbReference>
<evidence type="ECO:0000313" key="2">
    <source>
        <dbReference type="EMBL" id="CAF9911625.1"/>
    </source>
</evidence>
<organism evidence="2 3">
    <name type="scientific">Gomphillus americanus</name>
    <dbReference type="NCBI Taxonomy" id="1940652"/>
    <lineage>
        <taxon>Eukaryota</taxon>
        <taxon>Fungi</taxon>
        <taxon>Dikarya</taxon>
        <taxon>Ascomycota</taxon>
        <taxon>Pezizomycotina</taxon>
        <taxon>Lecanoromycetes</taxon>
        <taxon>OSLEUM clade</taxon>
        <taxon>Ostropomycetidae</taxon>
        <taxon>Ostropales</taxon>
        <taxon>Graphidaceae</taxon>
        <taxon>Gomphilloideae</taxon>
        <taxon>Gomphillus</taxon>
    </lineage>
</organism>
<name>A0A8H3ETZ7_9LECA</name>
<dbReference type="Pfam" id="PF12697">
    <property type="entry name" value="Abhydrolase_6"/>
    <property type="match status" value="1"/>
</dbReference>
<dbReference type="PANTHER" id="PTHR37017:SF10">
    <property type="entry name" value="AB HYDROLASE-1 DOMAIN-CONTAINING PROTEIN"/>
    <property type="match status" value="1"/>
</dbReference>
<dbReference type="OrthoDB" id="408373at2759"/>
<evidence type="ECO:0000259" key="1">
    <source>
        <dbReference type="Pfam" id="PF12697"/>
    </source>
</evidence>
<comment type="caution">
    <text evidence="2">The sequence shown here is derived from an EMBL/GenBank/DDBJ whole genome shotgun (WGS) entry which is preliminary data.</text>
</comment>
<dbReference type="InterPro" id="IPR000073">
    <property type="entry name" value="AB_hydrolase_1"/>
</dbReference>
<keyword evidence="3" id="KW-1185">Reference proteome</keyword>
<dbReference type="InterPro" id="IPR029058">
    <property type="entry name" value="AB_hydrolase_fold"/>
</dbReference>
<evidence type="ECO:0000313" key="3">
    <source>
        <dbReference type="Proteomes" id="UP000664169"/>
    </source>
</evidence>
<gene>
    <name evidence="2" type="ORF">GOMPHAMPRED_007474</name>
</gene>
<dbReference type="AlphaFoldDB" id="A0A8H3ETZ7"/>
<proteinExistence type="predicted"/>
<dbReference type="SUPFAM" id="SSF53474">
    <property type="entry name" value="alpha/beta-Hydrolases"/>
    <property type="match status" value="1"/>
</dbReference>
<dbReference type="Proteomes" id="UP000664169">
    <property type="component" value="Unassembled WGS sequence"/>
</dbReference>
<protein>
    <recommendedName>
        <fullName evidence="1">AB hydrolase-1 domain-containing protein</fullName>
    </recommendedName>
</protein>
<sequence length="258" mass="27960">MASQNPIILIISGAWHVPIHYAKLKSALEAAGYEVHVPQLPTANGARPPTADLYTDTEFIREFVTTLMDGGRKIIVIMHSYGGQVGTNALHGLGIKERIANGKSGGIIHLVYMVATAYLEGDSMVSTVEQAGLGDMLLAGFPTDEDGIVRCADARVQMFGPDYVGPEIEAYVASMGIWNVKAMHQPIQHSCAWRTIPVTYIHATQDMAMPLEVQVSVVDNMEKEGVSVKTHRLEASHCPHFTHANEVTDVIGGLDNTI</sequence>
<reference evidence="2" key="1">
    <citation type="submission" date="2021-03" db="EMBL/GenBank/DDBJ databases">
        <authorList>
            <person name="Tagirdzhanova G."/>
        </authorList>
    </citation>
    <scope>NUCLEOTIDE SEQUENCE</scope>
</reference>
<dbReference type="PANTHER" id="PTHR37017">
    <property type="entry name" value="AB HYDROLASE-1 DOMAIN-CONTAINING PROTEIN-RELATED"/>
    <property type="match status" value="1"/>
</dbReference>
<feature type="domain" description="AB hydrolase-1" evidence="1">
    <location>
        <begin position="8"/>
        <end position="248"/>
    </location>
</feature>
<dbReference type="Gene3D" id="3.40.50.1820">
    <property type="entry name" value="alpha/beta hydrolase"/>
    <property type="match status" value="1"/>
</dbReference>
<accession>A0A8H3ETZ7</accession>
<dbReference type="EMBL" id="CAJPDQ010000006">
    <property type="protein sequence ID" value="CAF9911625.1"/>
    <property type="molecule type" value="Genomic_DNA"/>
</dbReference>